<organism evidence="2 3">
    <name type="scientific">Actinoplanes auranticolor</name>
    <dbReference type="NCBI Taxonomy" id="47988"/>
    <lineage>
        <taxon>Bacteria</taxon>
        <taxon>Bacillati</taxon>
        <taxon>Actinomycetota</taxon>
        <taxon>Actinomycetes</taxon>
        <taxon>Micromonosporales</taxon>
        <taxon>Micromonosporaceae</taxon>
        <taxon>Actinoplanes</taxon>
    </lineage>
</organism>
<dbReference type="Proteomes" id="UP000681340">
    <property type="component" value="Unassembled WGS sequence"/>
</dbReference>
<name>A0A919SLR8_9ACTN</name>
<evidence type="ECO:0000313" key="3">
    <source>
        <dbReference type="Proteomes" id="UP000681340"/>
    </source>
</evidence>
<accession>A0A919SLR8</accession>
<reference evidence="2" key="1">
    <citation type="submission" date="2021-03" db="EMBL/GenBank/DDBJ databases">
        <title>Whole genome shotgun sequence of Actinoplanes auranticolor NBRC 12245.</title>
        <authorList>
            <person name="Komaki H."/>
            <person name="Tamura T."/>
        </authorList>
    </citation>
    <scope>NUCLEOTIDE SEQUENCE</scope>
    <source>
        <strain evidence="2">NBRC 12245</strain>
    </source>
</reference>
<evidence type="ECO:0000256" key="1">
    <source>
        <dbReference type="SAM" id="MobiDB-lite"/>
    </source>
</evidence>
<sequence>MVAAPAAAVAASPTPIEATTLEPAVRVVVGVVAMVVMVPSGGPRAGSVPASHQGYERAPPRSTTPPEILGTFFRQCRPIIATPRI</sequence>
<comment type="caution">
    <text evidence="2">The sequence shown here is derived from an EMBL/GenBank/DDBJ whole genome shotgun (WGS) entry which is preliminary data.</text>
</comment>
<proteinExistence type="predicted"/>
<dbReference type="AlphaFoldDB" id="A0A919SLR8"/>
<dbReference type="EMBL" id="BOQL01000048">
    <property type="protein sequence ID" value="GIM73956.1"/>
    <property type="molecule type" value="Genomic_DNA"/>
</dbReference>
<evidence type="ECO:0000313" key="2">
    <source>
        <dbReference type="EMBL" id="GIM73956.1"/>
    </source>
</evidence>
<feature type="region of interest" description="Disordered" evidence="1">
    <location>
        <begin position="42"/>
        <end position="68"/>
    </location>
</feature>
<keyword evidence="3" id="KW-1185">Reference proteome</keyword>
<protein>
    <submittedName>
        <fullName evidence="2">Uncharacterized protein</fullName>
    </submittedName>
</protein>
<gene>
    <name evidence="2" type="ORF">Aau02nite_58460</name>
</gene>